<dbReference type="InterPro" id="IPR035965">
    <property type="entry name" value="PAS-like_dom_sf"/>
</dbReference>
<feature type="domain" description="PAS" evidence="7">
    <location>
        <begin position="6"/>
        <end position="57"/>
    </location>
</feature>
<keyword evidence="4" id="KW-0238">DNA-binding</keyword>
<dbReference type="OrthoDB" id="9803970at2"/>
<dbReference type="CDD" id="cd00009">
    <property type="entry name" value="AAA"/>
    <property type="match status" value="1"/>
</dbReference>
<dbReference type="InterPro" id="IPR013656">
    <property type="entry name" value="PAS_4"/>
</dbReference>
<sequence>MDSLLSKEDMEAVLDILDEGIQVVNLEGIIVYCNEAAAELDSLKKEEVVGKHILEIYPSLTKETSTLIESLKTGKAIYHYQQDFLNYKGSKITTVNSTIPLHKNGQLVGALELSRNITQVRELSERLVDLQEKIYAQKPSVSKAVKGTARYTFDDIIGESPEIIKLKHQSMKAAATHSSVIVYGNTGTGKELIVQAIHNASERRKKPFIAQNCAAIPAALLESILFGTVKGSFTGADHRPGLFELANEGTLFLDEINSMPMELQAKLLRVLEERSIRRVGDIKTREVNVRIIAAMNMDPFQAVHEKKLREDLFYRLNVVSLRLPDLMERENDFSVLLTHFINNFNRKLSKNILGVTPEALQKLKNHSWPGNVRELENIIEGMMNVMEGQWIKIEDLPYYLQRGKGEEKDLGTEIVLGAHTSLRELMNSVEKQVIASVFEEEKGNITKTAERLSVPRQTLQYRLSKLGIELEKEK</sequence>
<dbReference type="Gene3D" id="1.10.10.60">
    <property type="entry name" value="Homeodomain-like"/>
    <property type="match status" value="1"/>
</dbReference>
<dbReference type="Pfam" id="PF08448">
    <property type="entry name" value="PAS_4"/>
    <property type="match status" value="1"/>
</dbReference>
<dbReference type="AlphaFoldDB" id="A0A1I3CGJ5"/>
<keyword evidence="1" id="KW-0547">Nucleotide-binding</keyword>
<dbReference type="SUPFAM" id="SSF46689">
    <property type="entry name" value="Homeodomain-like"/>
    <property type="match status" value="1"/>
</dbReference>
<dbReference type="GO" id="GO:0005524">
    <property type="term" value="F:ATP binding"/>
    <property type="evidence" value="ECO:0007669"/>
    <property type="project" value="UniProtKB-KW"/>
</dbReference>
<dbReference type="RefSeq" id="WP_093370752.1">
    <property type="nucleotide sequence ID" value="NZ_FOQA01000002.1"/>
</dbReference>
<feature type="domain" description="Sigma-54 factor interaction" evidence="6">
    <location>
        <begin position="156"/>
        <end position="384"/>
    </location>
</feature>
<name>A0A1I3CGJ5_9FIRM</name>
<dbReference type="FunFam" id="3.40.50.300:FF:000006">
    <property type="entry name" value="DNA-binding transcriptional regulator NtrC"/>
    <property type="match status" value="1"/>
</dbReference>
<evidence type="ECO:0000256" key="4">
    <source>
        <dbReference type="ARBA" id="ARBA00023125"/>
    </source>
</evidence>
<reference evidence="9" key="1">
    <citation type="submission" date="2016-10" db="EMBL/GenBank/DDBJ databases">
        <authorList>
            <person name="Varghese N."/>
            <person name="Submissions S."/>
        </authorList>
    </citation>
    <scope>NUCLEOTIDE SEQUENCE [LARGE SCALE GENOMIC DNA]</scope>
    <source>
        <strain evidence="9">Z-7934</strain>
    </source>
</reference>
<evidence type="ECO:0000259" key="7">
    <source>
        <dbReference type="PROSITE" id="PS50112"/>
    </source>
</evidence>
<dbReference type="InterPro" id="IPR025943">
    <property type="entry name" value="Sigma_54_int_dom_ATP-bd_2"/>
</dbReference>
<evidence type="ECO:0000256" key="2">
    <source>
        <dbReference type="ARBA" id="ARBA00022840"/>
    </source>
</evidence>
<dbReference type="SMART" id="SM00382">
    <property type="entry name" value="AAA"/>
    <property type="match status" value="1"/>
</dbReference>
<accession>A0A1I3CGJ5</accession>
<protein>
    <submittedName>
        <fullName evidence="8">Arginine utilization regulatory protein</fullName>
    </submittedName>
</protein>
<keyword evidence="2" id="KW-0067">ATP-binding</keyword>
<dbReference type="Pfam" id="PF02954">
    <property type="entry name" value="HTH_8"/>
    <property type="match status" value="1"/>
</dbReference>
<organism evidence="8 9">
    <name type="scientific">Tindallia magadiensis</name>
    <dbReference type="NCBI Taxonomy" id="69895"/>
    <lineage>
        <taxon>Bacteria</taxon>
        <taxon>Bacillati</taxon>
        <taxon>Bacillota</taxon>
        <taxon>Clostridia</taxon>
        <taxon>Peptostreptococcales</taxon>
        <taxon>Tindalliaceae</taxon>
        <taxon>Tindallia</taxon>
    </lineage>
</organism>
<dbReference type="GO" id="GO:0006355">
    <property type="term" value="P:regulation of DNA-templated transcription"/>
    <property type="evidence" value="ECO:0007669"/>
    <property type="project" value="InterPro"/>
</dbReference>
<dbReference type="InterPro" id="IPR009057">
    <property type="entry name" value="Homeodomain-like_sf"/>
</dbReference>
<dbReference type="CDD" id="cd00130">
    <property type="entry name" value="PAS"/>
    <property type="match status" value="1"/>
</dbReference>
<dbReference type="Pfam" id="PF25601">
    <property type="entry name" value="AAA_lid_14"/>
    <property type="match status" value="1"/>
</dbReference>
<dbReference type="PRINTS" id="PR01590">
    <property type="entry name" value="HTHFIS"/>
</dbReference>
<dbReference type="Pfam" id="PF00158">
    <property type="entry name" value="Sigma54_activat"/>
    <property type="match status" value="1"/>
</dbReference>
<dbReference type="STRING" id="69895.SAMN05192551_102374"/>
<dbReference type="PANTHER" id="PTHR32071:SF74">
    <property type="entry name" value="TRANSCRIPTIONAL ACTIVATOR ROCR"/>
    <property type="match status" value="1"/>
</dbReference>
<dbReference type="SMART" id="SM00091">
    <property type="entry name" value="PAS"/>
    <property type="match status" value="1"/>
</dbReference>
<keyword evidence="9" id="KW-1185">Reference proteome</keyword>
<dbReference type="InterPro" id="IPR027417">
    <property type="entry name" value="P-loop_NTPase"/>
</dbReference>
<evidence type="ECO:0000256" key="3">
    <source>
        <dbReference type="ARBA" id="ARBA00023015"/>
    </source>
</evidence>
<dbReference type="InterPro" id="IPR003593">
    <property type="entry name" value="AAA+_ATPase"/>
</dbReference>
<gene>
    <name evidence="8" type="ORF">SAMN05192551_102374</name>
</gene>
<proteinExistence type="predicted"/>
<evidence type="ECO:0000313" key="9">
    <source>
        <dbReference type="Proteomes" id="UP000199287"/>
    </source>
</evidence>
<dbReference type="PROSITE" id="PS00688">
    <property type="entry name" value="SIGMA54_INTERACT_3"/>
    <property type="match status" value="1"/>
</dbReference>
<dbReference type="InterPro" id="IPR000014">
    <property type="entry name" value="PAS"/>
</dbReference>
<dbReference type="Gene3D" id="3.30.450.20">
    <property type="entry name" value="PAS domain"/>
    <property type="match status" value="1"/>
</dbReference>
<dbReference type="PROSITE" id="PS00676">
    <property type="entry name" value="SIGMA54_INTERACT_2"/>
    <property type="match status" value="1"/>
</dbReference>
<dbReference type="InterPro" id="IPR058031">
    <property type="entry name" value="AAA_lid_NorR"/>
</dbReference>
<keyword evidence="5" id="KW-0804">Transcription</keyword>
<evidence type="ECO:0000313" key="8">
    <source>
        <dbReference type="EMBL" id="SFH73329.1"/>
    </source>
</evidence>
<dbReference type="InterPro" id="IPR002078">
    <property type="entry name" value="Sigma_54_int"/>
</dbReference>
<dbReference type="InterPro" id="IPR025944">
    <property type="entry name" value="Sigma_54_int_dom_CS"/>
</dbReference>
<dbReference type="InterPro" id="IPR002197">
    <property type="entry name" value="HTH_Fis"/>
</dbReference>
<evidence type="ECO:0000256" key="1">
    <source>
        <dbReference type="ARBA" id="ARBA00022741"/>
    </source>
</evidence>
<dbReference type="PROSITE" id="PS50045">
    <property type="entry name" value="SIGMA54_INTERACT_4"/>
    <property type="match status" value="1"/>
</dbReference>
<dbReference type="PROSITE" id="PS50112">
    <property type="entry name" value="PAS"/>
    <property type="match status" value="1"/>
</dbReference>
<evidence type="ECO:0000256" key="5">
    <source>
        <dbReference type="ARBA" id="ARBA00023163"/>
    </source>
</evidence>
<keyword evidence="3" id="KW-0805">Transcription regulation</keyword>
<dbReference type="Proteomes" id="UP000199287">
    <property type="component" value="Unassembled WGS sequence"/>
</dbReference>
<dbReference type="PANTHER" id="PTHR32071">
    <property type="entry name" value="TRANSCRIPTIONAL REGULATORY PROTEIN"/>
    <property type="match status" value="1"/>
</dbReference>
<dbReference type="Gene3D" id="3.40.50.300">
    <property type="entry name" value="P-loop containing nucleotide triphosphate hydrolases"/>
    <property type="match status" value="1"/>
</dbReference>
<dbReference type="NCBIfam" id="TIGR00229">
    <property type="entry name" value="sensory_box"/>
    <property type="match status" value="1"/>
</dbReference>
<dbReference type="SUPFAM" id="SSF55785">
    <property type="entry name" value="PYP-like sensor domain (PAS domain)"/>
    <property type="match status" value="1"/>
</dbReference>
<evidence type="ECO:0000259" key="6">
    <source>
        <dbReference type="PROSITE" id="PS50045"/>
    </source>
</evidence>
<dbReference type="SUPFAM" id="SSF52540">
    <property type="entry name" value="P-loop containing nucleoside triphosphate hydrolases"/>
    <property type="match status" value="1"/>
</dbReference>
<dbReference type="Gene3D" id="1.10.8.60">
    <property type="match status" value="1"/>
</dbReference>
<dbReference type="GO" id="GO:0043565">
    <property type="term" value="F:sequence-specific DNA binding"/>
    <property type="evidence" value="ECO:0007669"/>
    <property type="project" value="InterPro"/>
</dbReference>
<dbReference type="EMBL" id="FOQA01000002">
    <property type="protein sequence ID" value="SFH73329.1"/>
    <property type="molecule type" value="Genomic_DNA"/>
</dbReference>